<dbReference type="Proteomes" id="UP000030403">
    <property type="component" value="Unassembled WGS sequence"/>
</dbReference>
<accession>A0A0A5G3B3</accession>
<dbReference type="PROSITE" id="PS51186">
    <property type="entry name" value="GNAT"/>
    <property type="match status" value="1"/>
</dbReference>
<feature type="domain" description="N-acetyltransferase" evidence="1">
    <location>
        <begin position="1"/>
        <end position="135"/>
    </location>
</feature>
<dbReference type="InterPro" id="IPR016181">
    <property type="entry name" value="Acyl_CoA_acyltransferase"/>
</dbReference>
<gene>
    <name evidence="2" type="ORF">N783_11860</name>
</gene>
<name>A0A0A5G3B3_9BACI</name>
<dbReference type="EMBL" id="AVPF01000030">
    <property type="protein sequence ID" value="KGX86509.1"/>
    <property type="molecule type" value="Genomic_DNA"/>
</dbReference>
<evidence type="ECO:0000313" key="2">
    <source>
        <dbReference type="EMBL" id="KGX86509.1"/>
    </source>
</evidence>
<evidence type="ECO:0000313" key="3">
    <source>
        <dbReference type="Proteomes" id="UP000030403"/>
    </source>
</evidence>
<dbReference type="GO" id="GO:0016747">
    <property type="term" value="F:acyltransferase activity, transferring groups other than amino-acyl groups"/>
    <property type="evidence" value="ECO:0007669"/>
    <property type="project" value="InterPro"/>
</dbReference>
<keyword evidence="2" id="KW-0808">Transferase</keyword>
<evidence type="ECO:0000259" key="1">
    <source>
        <dbReference type="PROSITE" id="PS51186"/>
    </source>
</evidence>
<sequence length="278" mass="32587">MKVLTESDINTLEQMDTGIKDDYVLRIFPDLIKRENNVVYGLFEDDHMISIAGYTLFANQYAMLGRLRSDRRYTSQGHATNLLRFIIRDLEALPNIKWIGAHTEVNNEAAKKVMSKLGIPEFVCTHPLVLKKPDQVVGTEGPVWNSVRDTARKRELIENVTDIPLGVFPYEGYYPVPFDKDLFTDDYLERSSFYVNETEDRFIIVQQDQKGRLYANVKYLWDDHHEQPGFWETVQYELQHHPDIYGAWIDFSPKGYQNIPSLHPYEWSQAWVLYGKWV</sequence>
<reference evidence="2 3" key="1">
    <citation type="submission" date="2013-08" db="EMBL/GenBank/DDBJ databases">
        <authorList>
            <person name="Huang J."/>
            <person name="Wang G."/>
        </authorList>
    </citation>
    <scope>NUCLEOTIDE SEQUENCE [LARGE SCALE GENOMIC DNA]</scope>
    <source>
        <strain evidence="2 3">BH030004</strain>
    </source>
</reference>
<dbReference type="Gene3D" id="3.40.630.30">
    <property type="match status" value="1"/>
</dbReference>
<dbReference type="eggNOG" id="COG0456">
    <property type="taxonomic scope" value="Bacteria"/>
</dbReference>
<proteinExistence type="predicted"/>
<dbReference type="AlphaFoldDB" id="A0A0A5G3B3"/>
<dbReference type="STRING" id="1385511.GCA_000425225_01753"/>
<dbReference type="SUPFAM" id="SSF55729">
    <property type="entry name" value="Acyl-CoA N-acyltransferases (Nat)"/>
    <property type="match status" value="1"/>
</dbReference>
<organism evidence="2 3">
    <name type="scientific">Pontibacillus marinus BH030004 = DSM 16465</name>
    <dbReference type="NCBI Taxonomy" id="1385511"/>
    <lineage>
        <taxon>Bacteria</taxon>
        <taxon>Bacillati</taxon>
        <taxon>Bacillota</taxon>
        <taxon>Bacilli</taxon>
        <taxon>Bacillales</taxon>
        <taxon>Bacillaceae</taxon>
        <taxon>Pontibacillus</taxon>
    </lineage>
</organism>
<comment type="caution">
    <text evidence="2">The sequence shown here is derived from an EMBL/GenBank/DDBJ whole genome shotgun (WGS) entry which is preliminary data.</text>
</comment>
<dbReference type="InterPro" id="IPR000182">
    <property type="entry name" value="GNAT_dom"/>
</dbReference>
<protein>
    <submittedName>
        <fullName evidence="2">GCN5 family acetyltransferase</fullName>
    </submittedName>
</protein>
<keyword evidence="3" id="KW-1185">Reference proteome</keyword>
<dbReference type="Pfam" id="PF00583">
    <property type="entry name" value="Acetyltransf_1"/>
    <property type="match status" value="1"/>
</dbReference>